<evidence type="ECO:0000313" key="2">
    <source>
        <dbReference type="Proteomes" id="UP001054945"/>
    </source>
</evidence>
<comment type="caution">
    <text evidence="1">The sequence shown here is derived from an EMBL/GenBank/DDBJ whole genome shotgun (WGS) entry which is preliminary data.</text>
</comment>
<accession>A0AAV4NRA3</accession>
<name>A0AAV4NRA3_CAEEX</name>
<gene>
    <name evidence="1" type="ORF">CEXT_9381</name>
</gene>
<protein>
    <submittedName>
        <fullName evidence="1">Uncharacterized protein</fullName>
    </submittedName>
</protein>
<proteinExistence type="predicted"/>
<sequence length="73" mass="8874">MRAFHKVSEPAEFGRRKKEIFLHYFYLIDLRQMAQKVDSIESSRRLMYWIQDSLNLIYKEMLVSVTTGIWKKC</sequence>
<evidence type="ECO:0000313" key="1">
    <source>
        <dbReference type="EMBL" id="GIX86114.1"/>
    </source>
</evidence>
<dbReference type="EMBL" id="BPLR01021114">
    <property type="protein sequence ID" value="GIX86114.1"/>
    <property type="molecule type" value="Genomic_DNA"/>
</dbReference>
<reference evidence="1 2" key="1">
    <citation type="submission" date="2021-06" db="EMBL/GenBank/DDBJ databases">
        <title>Caerostris extrusa draft genome.</title>
        <authorList>
            <person name="Kono N."/>
            <person name="Arakawa K."/>
        </authorList>
    </citation>
    <scope>NUCLEOTIDE SEQUENCE [LARGE SCALE GENOMIC DNA]</scope>
</reference>
<dbReference type="AlphaFoldDB" id="A0AAV4NRA3"/>
<organism evidence="1 2">
    <name type="scientific">Caerostris extrusa</name>
    <name type="common">Bark spider</name>
    <name type="synonym">Caerostris bankana</name>
    <dbReference type="NCBI Taxonomy" id="172846"/>
    <lineage>
        <taxon>Eukaryota</taxon>
        <taxon>Metazoa</taxon>
        <taxon>Ecdysozoa</taxon>
        <taxon>Arthropoda</taxon>
        <taxon>Chelicerata</taxon>
        <taxon>Arachnida</taxon>
        <taxon>Araneae</taxon>
        <taxon>Araneomorphae</taxon>
        <taxon>Entelegynae</taxon>
        <taxon>Araneoidea</taxon>
        <taxon>Araneidae</taxon>
        <taxon>Caerostris</taxon>
    </lineage>
</organism>
<dbReference type="Proteomes" id="UP001054945">
    <property type="component" value="Unassembled WGS sequence"/>
</dbReference>
<keyword evidence="2" id="KW-1185">Reference proteome</keyword>